<evidence type="ECO:0000313" key="2">
    <source>
        <dbReference type="EMBL" id="MBD9699253.1"/>
    </source>
</evidence>
<comment type="caution">
    <text evidence="2">The sequence shown here is derived from an EMBL/GenBank/DDBJ whole genome shotgun (WGS) entry which is preliminary data.</text>
</comment>
<gene>
    <name evidence="2" type="ORF">IGS67_07085</name>
</gene>
<evidence type="ECO:0008006" key="4">
    <source>
        <dbReference type="Google" id="ProtNLM"/>
    </source>
</evidence>
<protein>
    <recommendedName>
        <fullName evidence="4">DUF2975 domain-containing protein</fullName>
    </recommendedName>
</protein>
<name>A0ABR9DQJ0_9MICO</name>
<evidence type="ECO:0000256" key="1">
    <source>
        <dbReference type="SAM" id="Phobius"/>
    </source>
</evidence>
<keyword evidence="1" id="KW-0812">Transmembrane</keyword>
<evidence type="ECO:0000313" key="3">
    <source>
        <dbReference type="Proteomes" id="UP000642107"/>
    </source>
</evidence>
<feature type="transmembrane region" description="Helical" evidence="1">
    <location>
        <begin position="109"/>
        <end position="130"/>
    </location>
</feature>
<sequence>MTTTPDSRPRLRSGLSPWARASAALLTLAILGLSLPRLGRALWSAFSTWLATGEVEATLPARMETVETLTSDEHPSVTIVYSLGGHADLVLQLARGDDAHLQLTLARTLTALTILCLVALVATLGARVALNRSVYRMLVRGSTVCGVILLVGPLVASILEANALRSIAARLRAERGVTTIFPEDVELVINQLALVGGLALLVLALVLRAAERDAEDLRDLV</sequence>
<keyword evidence="1" id="KW-1133">Transmembrane helix</keyword>
<organism evidence="2 3">
    <name type="scientific">Flavimobilis rhizosphaerae</name>
    <dbReference type="NCBI Taxonomy" id="2775421"/>
    <lineage>
        <taxon>Bacteria</taxon>
        <taxon>Bacillati</taxon>
        <taxon>Actinomycetota</taxon>
        <taxon>Actinomycetes</taxon>
        <taxon>Micrococcales</taxon>
        <taxon>Jonesiaceae</taxon>
        <taxon>Flavimobilis</taxon>
    </lineage>
</organism>
<accession>A0ABR9DQJ0</accession>
<feature type="transmembrane region" description="Helical" evidence="1">
    <location>
        <begin position="188"/>
        <end position="210"/>
    </location>
</feature>
<keyword evidence="1" id="KW-0472">Membrane</keyword>
<feature type="transmembrane region" description="Helical" evidence="1">
    <location>
        <begin position="137"/>
        <end position="159"/>
    </location>
</feature>
<reference evidence="2 3" key="1">
    <citation type="submission" date="2020-09" db="EMBL/GenBank/DDBJ databases">
        <title>Flavimobilis rhizosphaerae sp. nov., isolated from rhizosphere soil of Spartina alterniflora.</title>
        <authorList>
            <person name="Hanqin C."/>
        </authorList>
    </citation>
    <scope>NUCLEOTIDE SEQUENCE [LARGE SCALE GENOMIC DNA]</scope>
    <source>
        <strain evidence="2 3">GY 10621</strain>
    </source>
</reference>
<dbReference type="Proteomes" id="UP000642107">
    <property type="component" value="Unassembled WGS sequence"/>
</dbReference>
<proteinExistence type="predicted"/>
<dbReference type="EMBL" id="JACZDF010000003">
    <property type="protein sequence ID" value="MBD9699253.1"/>
    <property type="molecule type" value="Genomic_DNA"/>
</dbReference>
<dbReference type="RefSeq" id="WP_192279166.1">
    <property type="nucleotide sequence ID" value="NZ_JACZDF010000003.1"/>
</dbReference>
<keyword evidence="3" id="KW-1185">Reference proteome</keyword>